<sequence>MHYLRSSKNGPNKGCVVKLDMSKAYDRVEWSFLEKVMTKMGFSNVWISRIMDCVCTVQYRVKCDTNLSDVIIPERGLRQGDPLSPYLFLFCVDALSRMLLYAQELKKIKGIRVSRQGPRINHLIFPDDALLFVRNNQNEVEAFTKILESFERMSGQSNNLEKSMVYFSPNTPTSQQATLSGLLKMKVVSKLDGYLGLPIPIGKKKSAAFQGILDRVAKRINSWSKRLLSNGGKEIFIKSILQSIPTYAFSVFYAHGGVLEEIQTLIRRVWDLRLFNVALLGRQVWRLINCKETLCFKVLSAKYFPDGDVFNPKSMDKPSYTWQSIAKATSMLHAGFEWNVGNGRSIKIWHYKWGFVGLAGDSIRLDKRWVQENNVSELLNGSRDGWEETRVKEIYGDYLGD</sequence>
<protein>
    <recommendedName>
        <fullName evidence="1">Reverse transcriptase domain-containing protein</fullName>
    </recommendedName>
</protein>
<evidence type="ECO:0000259" key="1">
    <source>
        <dbReference type="PROSITE" id="PS50878"/>
    </source>
</evidence>
<keyword evidence="3" id="KW-1185">Reference proteome</keyword>
<dbReference type="EMBL" id="JARKNE010000009">
    <property type="protein sequence ID" value="KAK5802895.1"/>
    <property type="molecule type" value="Genomic_DNA"/>
</dbReference>
<dbReference type="SUPFAM" id="SSF56672">
    <property type="entry name" value="DNA/RNA polymerases"/>
    <property type="match status" value="1"/>
</dbReference>
<dbReference type="InterPro" id="IPR043502">
    <property type="entry name" value="DNA/RNA_pol_sf"/>
</dbReference>
<gene>
    <name evidence="2" type="ORF">PVK06_030524</name>
</gene>
<dbReference type="PROSITE" id="PS50878">
    <property type="entry name" value="RT_POL"/>
    <property type="match status" value="1"/>
</dbReference>
<evidence type="ECO:0000313" key="2">
    <source>
        <dbReference type="EMBL" id="KAK5802895.1"/>
    </source>
</evidence>
<dbReference type="PANTHER" id="PTHR33116:SF86">
    <property type="entry name" value="REVERSE TRANSCRIPTASE DOMAIN-CONTAINING PROTEIN"/>
    <property type="match status" value="1"/>
</dbReference>
<proteinExistence type="predicted"/>
<reference evidence="2 3" key="1">
    <citation type="submission" date="2023-03" db="EMBL/GenBank/DDBJ databases">
        <title>WGS of Gossypium arboreum.</title>
        <authorList>
            <person name="Yu D."/>
        </authorList>
    </citation>
    <scope>NUCLEOTIDE SEQUENCE [LARGE SCALE GENOMIC DNA]</scope>
    <source>
        <tissue evidence="2">Leaf</tissue>
    </source>
</reference>
<dbReference type="CDD" id="cd01650">
    <property type="entry name" value="RT_nLTR_like"/>
    <property type="match status" value="1"/>
</dbReference>
<dbReference type="Proteomes" id="UP001358586">
    <property type="component" value="Chromosome 9"/>
</dbReference>
<feature type="domain" description="Reverse transcriptase" evidence="1">
    <location>
        <begin position="1"/>
        <end position="199"/>
    </location>
</feature>
<organism evidence="2 3">
    <name type="scientific">Gossypium arboreum</name>
    <name type="common">Tree cotton</name>
    <name type="synonym">Gossypium nanking</name>
    <dbReference type="NCBI Taxonomy" id="29729"/>
    <lineage>
        <taxon>Eukaryota</taxon>
        <taxon>Viridiplantae</taxon>
        <taxon>Streptophyta</taxon>
        <taxon>Embryophyta</taxon>
        <taxon>Tracheophyta</taxon>
        <taxon>Spermatophyta</taxon>
        <taxon>Magnoliopsida</taxon>
        <taxon>eudicotyledons</taxon>
        <taxon>Gunneridae</taxon>
        <taxon>Pentapetalae</taxon>
        <taxon>rosids</taxon>
        <taxon>malvids</taxon>
        <taxon>Malvales</taxon>
        <taxon>Malvaceae</taxon>
        <taxon>Malvoideae</taxon>
        <taxon>Gossypium</taxon>
    </lineage>
</organism>
<evidence type="ECO:0000313" key="3">
    <source>
        <dbReference type="Proteomes" id="UP001358586"/>
    </source>
</evidence>
<dbReference type="PANTHER" id="PTHR33116">
    <property type="entry name" value="REVERSE TRANSCRIPTASE ZINC-BINDING DOMAIN-CONTAINING PROTEIN-RELATED-RELATED"/>
    <property type="match status" value="1"/>
</dbReference>
<dbReference type="InterPro" id="IPR000477">
    <property type="entry name" value="RT_dom"/>
</dbReference>
<accession>A0ABR0NNI2</accession>
<comment type="caution">
    <text evidence="2">The sequence shown here is derived from an EMBL/GenBank/DDBJ whole genome shotgun (WGS) entry which is preliminary data.</text>
</comment>
<dbReference type="Pfam" id="PF00078">
    <property type="entry name" value="RVT_1"/>
    <property type="match status" value="1"/>
</dbReference>
<name>A0ABR0NNI2_GOSAR</name>